<evidence type="ECO:0000313" key="2">
    <source>
        <dbReference type="Proteomes" id="UP000526501"/>
    </source>
</evidence>
<dbReference type="InterPro" id="IPR011604">
    <property type="entry name" value="PDDEXK-like_dom_sf"/>
</dbReference>
<comment type="caution">
    <text evidence="1">The sequence shown here is derived from an EMBL/GenBank/DDBJ whole genome shotgun (WGS) entry which is preliminary data.</text>
</comment>
<dbReference type="EMBL" id="JACHVC010000012">
    <property type="protein sequence ID" value="MBC2607105.1"/>
    <property type="molecule type" value="Genomic_DNA"/>
</dbReference>
<dbReference type="RefSeq" id="WP_185660967.1">
    <property type="nucleotide sequence ID" value="NZ_CAWPOO010000012.1"/>
</dbReference>
<sequence>MTPQIQLLTDTIRQTSYDLHTYLRNGLLEKVYENGLANRLRKQGLNVKQQHPISVRDEDGTVLGEYFADLYVEGQIIVELKTAKNLADEHIAQVLAYLRATGLQHGVLVNFGSPKLQIKKLIL</sequence>
<accession>A0A7X1B7H8</accession>
<dbReference type="Gene3D" id="3.90.320.10">
    <property type="match status" value="1"/>
</dbReference>
<name>A0A7X1B7H8_9BACT</name>
<keyword evidence="2" id="KW-1185">Reference proteome</keyword>
<dbReference type="NCBIfam" id="TIGR04256">
    <property type="entry name" value="GxxExxY"/>
    <property type="match status" value="1"/>
</dbReference>
<dbReference type="Proteomes" id="UP000526501">
    <property type="component" value="Unassembled WGS sequence"/>
</dbReference>
<dbReference type="InterPro" id="IPR026350">
    <property type="entry name" value="GxxExxY"/>
</dbReference>
<evidence type="ECO:0000313" key="1">
    <source>
        <dbReference type="EMBL" id="MBC2607105.1"/>
    </source>
</evidence>
<proteinExistence type="predicted"/>
<reference evidence="1 2" key="1">
    <citation type="submission" date="2020-07" db="EMBL/GenBank/DDBJ databases">
        <authorList>
            <person name="Feng X."/>
        </authorList>
    </citation>
    <scope>NUCLEOTIDE SEQUENCE [LARGE SCALE GENOMIC DNA]</scope>
    <source>
        <strain evidence="1 2">JCM23202</strain>
    </source>
</reference>
<protein>
    <submittedName>
        <fullName evidence="1">GxxExxY protein</fullName>
    </submittedName>
</protein>
<gene>
    <name evidence="1" type="ORF">H5P27_13710</name>
</gene>
<dbReference type="Pfam" id="PF13366">
    <property type="entry name" value="PDDEXK_3"/>
    <property type="match status" value="1"/>
</dbReference>
<dbReference type="AlphaFoldDB" id="A0A7X1B7H8"/>
<organism evidence="1 2">
    <name type="scientific">Pelagicoccus albus</name>
    <dbReference type="NCBI Taxonomy" id="415222"/>
    <lineage>
        <taxon>Bacteria</taxon>
        <taxon>Pseudomonadati</taxon>
        <taxon>Verrucomicrobiota</taxon>
        <taxon>Opitutia</taxon>
        <taxon>Puniceicoccales</taxon>
        <taxon>Pelagicoccaceae</taxon>
        <taxon>Pelagicoccus</taxon>
    </lineage>
</organism>